<protein>
    <submittedName>
        <fullName evidence="2">Aldo/keto reductase</fullName>
    </submittedName>
</protein>
<evidence type="ECO:0000259" key="1">
    <source>
        <dbReference type="Pfam" id="PF00248"/>
    </source>
</evidence>
<dbReference type="Pfam" id="PF00248">
    <property type="entry name" value="Aldo_ket_red"/>
    <property type="match status" value="1"/>
</dbReference>
<dbReference type="InterPro" id="IPR023210">
    <property type="entry name" value="NADP_OxRdtase_dom"/>
</dbReference>
<dbReference type="KEGG" id="mind:mvi_55300"/>
<dbReference type="PANTHER" id="PTHR43312">
    <property type="entry name" value="D-THREO-ALDOSE 1-DEHYDROGENASE"/>
    <property type="match status" value="1"/>
</dbReference>
<proteinExistence type="predicted"/>
<feature type="domain" description="NADP-dependent oxidoreductase" evidence="1">
    <location>
        <begin position="50"/>
        <end position="297"/>
    </location>
</feature>
<dbReference type="Proteomes" id="UP000663508">
    <property type="component" value="Chromosome"/>
</dbReference>
<evidence type="ECO:0000313" key="3">
    <source>
        <dbReference type="Proteomes" id="UP000663508"/>
    </source>
</evidence>
<dbReference type="AlphaFoldDB" id="A0A8H8WZP5"/>
<dbReference type="PANTHER" id="PTHR43312:SF1">
    <property type="entry name" value="NADP-DEPENDENT OXIDOREDUCTASE DOMAIN-CONTAINING PROTEIN"/>
    <property type="match status" value="1"/>
</dbReference>
<dbReference type="EMBL" id="AP024145">
    <property type="protein sequence ID" value="BCM87069.1"/>
    <property type="molecule type" value="Genomic_DNA"/>
</dbReference>
<organism evidence="2 3">
    <name type="scientific">Methylobacterium indicum</name>
    <dbReference type="NCBI Taxonomy" id="1775910"/>
    <lineage>
        <taxon>Bacteria</taxon>
        <taxon>Pseudomonadati</taxon>
        <taxon>Pseudomonadota</taxon>
        <taxon>Alphaproteobacteria</taxon>
        <taxon>Hyphomicrobiales</taxon>
        <taxon>Methylobacteriaceae</taxon>
        <taxon>Methylobacterium</taxon>
    </lineage>
</organism>
<evidence type="ECO:0000313" key="2">
    <source>
        <dbReference type="EMBL" id="BCM87069.1"/>
    </source>
</evidence>
<dbReference type="SUPFAM" id="SSF51430">
    <property type="entry name" value="NAD(P)-linked oxidoreductase"/>
    <property type="match status" value="1"/>
</dbReference>
<dbReference type="PROSITE" id="PS51318">
    <property type="entry name" value="TAT"/>
    <property type="match status" value="1"/>
</dbReference>
<dbReference type="InterPro" id="IPR053135">
    <property type="entry name" value="AKR2_Oxidoreductase"/>
</dbReference>
<dbReference type="CDD" id="cd19095">
    <property type="entry name" value="AKR_PA4992-like"/>
    <property type="match status" value="1"/>
</dbReference>
<dbReference type="RefSeq" id="WP_207180150.1">
    <property type="nucleotide sequence ID" value="NZ_AP024145.1"/>
</dbReference>
<reference evidence="2" key="1">
    <citation type="submission" date="2020-11" db="EMBL/GenBank/DDBJ databases">
        <title>Complete genome sequence of a novel pathogenic Methylobacterium strain isolated from rice in Vietnam.</title>
        <authorList>
            <person name="Lai K."/>
            <person name="Okazaki S."/>
            <person name="Higashi K."/>
            <person name="Mori H."/>
            <person name="Toyoda A."/>
            <person name="Kurokawa K."/>
        </authorList>
    </citation>
    <scope>NUCLEOTIDE SEQUENCE</scope>
    <source>
        <strain evidence="2">VL1</strain>
    </source>
</reference>
<sequence>MTTGRDGLTRQGFLGAALAAAVGGGAAAQGGTSALHRRPIPASGETLPVIGLGTWRGFDVGEKAAEREPLREVVATLLAGGGKVIDSSPMYGRAEGVTGDLVAEAGARDTVFLATKVWTSGREAGLAQMQRSLQLLRTERIDLMQIHNLLDWRTHLPVLRNWKAAGRIRYLGISHYTESAYDAVEAVLRAERLDFLQINYALDDRAAEDRLLPLAAERGVAVLVNRPFGGGGLLRRLAGRLLPDYAAELGCTSWAGILLKFVIGHPAVTCAIPGTADPGHMAANLRAGTGPLPDEALRRRMVADLLR</sequence>
<dbReference type="Gene3D" id="3.20.20.100">
    <property type="entry name" value="NADP-dependent oxidoreductase domain"/>
    <property type="match status" value="1"/>
</dbReference>
<name>A0A8H8WZP5_9HYPH</name>
<dbReference type="InterPro" id="IPR006311">
    <property type="entry name" value="TAT_signal"/>
</dbReference>
<accession>A0A8H8WZP5</accession>
<dbReference type="InterPro" id="IPR036812">
    <property type="entry name" value="NAD(P)_OxRdtase_dom_sf"/>
</dbReference>
<gene>
    <name evidence="2" type="ORF">mvi_55300</name>
</gene>